<name>A0A835TAE3_CHLIN</name>
<keyword evidence="3" id="KW-0677">Repeat</keyword>
<evidence type="ECO:0000256" key="1">
    <source>
        <dbReference type="ARBA" id="ARBA00001954"/>
    </source>
</evidence>
<dbReference type="GO" id="GO:0030234">
    <property type="term" value="F:enzyme regulator activity"/>
    <property type="evidence" value="ECO:0007669"/>
    <property type="project" value="TreeGrafter"/>
</dbReference>
<comment type="caution">
    <text evidence="5">The sequence shown here is derived from an EMBL/GenBank/DDBJ whole genome shotgun (WGS) entry which is preliminary data.</text>
</comment>
<reference evidence="5" key="1">
    <citation type="journal article" date="2020" name="bioRxiv">
        <title>Comparative genomics of Chlamydomonas.</title>
        <authorList>
            <person name="Craig R.J."/>
            <person name="Hasan A.R."/>
            <person name="Ness R.W."/>
            <person name="Keightley P.D."/>
        </authorList>
    </citation>
    <scope>NUCLEOTIDE SEQUENCE</scope>
    <source>
        <strain evidence="5">SAG 7.73</strain>
    </source>
</reference>
<accession>A0A835TAE3</accession>
<protein>
    <submittedName>
        <fullName evidence="5">Uncharacterized protein</fullName>
    </submittedName>
</protein>
<proteinExistence type="predicted"/>
<evidence type="ECO:0000256" key="4">
    <source>
        <dbReference type="ARBA" id="ARBA00023004"/>
    </source>
</evidence>
<evidence type="ECO:0000313" key="5">
    <source>
        <dbReference type="EMBL" id="KAG2440042.1"/>
    </source>
</evidence>
<gene>
    <name evidence="5" type="ORF">HXX76_004157</name>
</gene>
<keyword evidence="6" id="KW-1185">Reference proteome</keyword>
<dbReference type="OrthoDB" id="10250130at2759"/>
<dbReference type="PANTHER" id="PTHR47435:SF4">
    <property type="entry name" value="KELCH REPEAT PROTEIN (AFU_ORTHOLOGUE AFUA_5G12780)"/>
    <property type="match status" value="1"/>
</dbReference>
<evidence type="ECO:0000256" key="3">
    <source>
        <dbReference type="ARBA" id="ARBA00022737"/>
    </source>
</evidence>
<dbReference type="InterPro" id="IPR006652">
    <property type="entry name" value="Kelch_1"/>
</dbReference>
<dbReference type="GO" id="GO:0019760">
    <property type="term" value="P:glucosinolate metabolic process"/>
    <property type="evidence" value="ECO:0007669"/>
    <property type="project" value="UniProtKB-ARBA"/>
</dbReference>
<dbReference type="AlphaFoldDB" id="A0A835TAE3"/>
<comment type="cofactor">
    <cofactor evidence="1">
        <name>Fe(2+)</name>
        <dbReference type="ChEBI" id="CHEBI:29033"/>
    </cofactor>
</comment>
<dbReference type="Proteomes" id="UP000650467">
    <property type="component" value="Unassembled WGS sequence"/>
</dbReference>
<dbReference type="EMBL" id="JAEHOC010000007">
    <property type="protein sequence ID" value="KAG2440042.1"/>
    <property type="molecule type" value="Genomic_DNA"/>
</dbReference>
<dbReference type="InterPro" id="IPR015915">
    <property type="entry name" value="Kelch-typ_b-propeller"/>
</dbReference>
<sequence length="367" mass="38189">MTVKWTRLPQAGAVPIDRSSHSITVIGDKVYLFGGEHDPRVPVGNELYEYDMATGTWRVVEAKGDAPPPRVAHAAAAVGNMLYVFGGRNGLEMGEGASNQLHAFDTATATWRLLAPGGPTPAERSYHTMTSLGDKLYVFGGCGEKGRLNDLHQYDTVSNTWAPLAVPSAEAVPGRGGSCLVPGAAGGGAQQQQLYVVAGFCGRELDDMHVYSIPDNTWCGSGCPSCHSPAHEQHDKGSHDHNNAAAGCGKLSARSVFGAGVHECGQPGCEHDGAVLVYGGEVDPSDKGHDGAGDFCASLMEFCARGPAAAAAAAGWRSLEAGGESPGPRGWFAAATTRDGRLLLHGGLDGNNQRLGDMFVLDVHASA</sequence>
<evidence type="ECO:0000256" key="2">
    <source>
        <dbReference type="ARBA" id="ARBA00022441"/>
    </source>
</evidence>
<evidence type="ECO:0000313" key="6">
    <source>
        <dbReference type="Proteomes" id="UP000650467"/>
    </source>
</evidence>
<dbReference type="PANTHER" id="PTHR47435">
    <property type="entry name" value="KELCH REPEAT PROTEIN (AFU_ORTHOLOGUE AFUA_5G12780)"/>
    <property type="match status" value="1"/>
</dbReference>
<dbReference type="GO" id="GO:0005829">
    <property type="term" value="C:cytosol"/>
    <property type="evidence" value="ECO:0007669"/>
    <property type="project" value="TreeGrafter"/>
</dbReference>
<organism evidence="5 6">
    <name type="scientific">Chlamydomonas incerta</name>
    <dbReference type="NCBI Taxonomy" id="51695"/>
    <lineage>
        <taxon>Eukaryota</taxon>
        <taxon>Viridiplantae</taxon>
        <taxon>Chlorophyta</taxon>
        <taxon>core chlorophytes</taxon>
        <taxon>Chlorophyceae</taxon>
        <taxon>CS clade</taxon>
        <taxon>Chlamydomonadales</taxon>
        <taxon>Chlamydomonadaceae</taxon>
        <taxon>Chlamydomonas</taxon>
    </lineage>
</organism>
<dbReference type="SUPFAM" id="SSF117281">
    <property type="entry name" value="Kelch motif"/>
    <property type="match status" value="1"/>
</dbReference>
<keyword evidence="2" id="KW-0880">Kelch repeat</keyword>
<keyword evidence="4" id="KW-0408">Iron</keyword>
<dbReference type="SMART" id="SM00612">
    <property type="entry name" value="Kelch"/>
    <property type="match status" value="3"/>
</dbReference>
<dbReference type="Pfam" id="PF24681">
    <property type="entry name" value="Kelch_KLHDC2_KLHL20_DRC7"/>
    <property type="match status" value="1"/>
</dbReference>
<dbReference type="Gene3D" id="2.120.10.80">
    <property type="entry name" value="Kelch-type beta propeller"/>
    <property type="match status" value="2"/>
</dbReference>